<dbReference type="SUPFAM" id="SSF50129">
    <property type="entry name" value="GroES-like"/>
    <property type="match status" value="1"/>
</dbReference>
<protein>
    <submittedName>
        <fullName evidence="4">Protein TOXD</fullName>
    </submittedName>
</protein>
<comment type="caution">
    <text evidence="4">The sequence shown here is derived from an EMBL/GenBank/DDBJ whole genome shotgun (WGS) entry which is preliminary data.</text>
</comment>
<comment type="similarity">
    <text evidence="1">Belongs to the zinc-containing alcohol dehydrogenase family.</text>
</comment>
<dbReference type="Gene3D" id="3.90.180.10">
    <property type="entry name" value="Medium-chain alcohol dehydrogenases, catalytic domain"/>
    <property type="match status" value="1"/>
</dbReference>
<evidence type="ECO:0000256" key="2">
    <source>
        <dbReference type="ARBA" id="ARBA00023002"/>
    </source>
</evidence>
<dbReference type="SUPFAM" id="SSF51735">
    <property type="entry name" value="NAD(P)-binding Rossmann-fold domains"/>
    <property type="match status" value="1"/>
</dbReference>
<dbReference type="Gene3D" id="3.40.50.720">
    <property type="entry name" value="NAD(P)-binding Rossmann-like Domain"/>
    <property type="match status" value="2"/>
</dbReference>
<evidence type="ECO:0000313" key="5">
    <source>
        <dbReference type="Proteomes" id="UP000699042"/>
    </source>
</evidence>
<organism evidence="4 5">
    <name type="scientific">Colletotrichum scovillei</name>
    <dbReference type="NCBI Taxonomy" id="1209932"/>
    <lineage>
        <taxon>Eukaryota</taxon>
        <taxon>Fungi</taxon>
        <taxon>Dikarya</taxon>
        <taxon>Ascomycota</taxon>
        <taxon>Pezizomycotina</taxon>
        <taxon>Sordariomycetes</taxon>
        <taxon>Hypocreomycetidae</taxon>
        <taxon>Glomerellales</taxon>
        <taxon>Glomerellaceae</taxon>
        <taxon>Colletotrichum</taxon>
        <taxon>Colletotrichum acutatum species complex</taxon>
    </lineage>
</organism>
<dbReference type="InterPro" id="IPR047122">
    <property type="entry name" value="Trans-enoyl_RdTase-like"/>
</dbReference>
<dbReference type="InterPro" id="IPR011032">
    <property type="entry name" value="GroES-like_sf"/>
</dbReference>
<dbReference type="SMART" id="SM00829">
    <property type="entry name" value="PKS_ER"/>
    <property type="match status" value="1"/>
</dbReference>
<gene>
    <name evidence="4" type="ORF">JMJ77_001679</name>
</gene>
<evidence type="ECO:0000259" key="3">
    <source>
        <dbReference type="SMART" id="SM00829"/>
    </source>
</evidence>
<dbReference type="GO" id="GO:0016651">
    <property type="term" value="F:oxidoreductase activity, acting on NAD(P)H"/>
    <property type="evidence" value="ECO:0007669"/>
    <property type="project" value="InterPro"/>
</dbReference>
<feature type="domain" description="Enoyl reductase (ER)" evidence="3">
    <location>
        <begin position="8"/>
        <end position="327"/>
    </location>
</feature>
<reference evidence="4" key="1">
    <citation type="submission" date="2021-05" db="EMBL/GenBank/DDBJ databases">
        <title>Comparative genomics of three Colletotrichum scovillei strains and genetic complementation revealed genes involved fungal growth and virulence on chili pepper.</title>
        <authorList>
            <person name="Hsieh D.-K."/>
            <person name="Chuang S.-C."/>
            <person name="Chen C.-Y."/>
            <person name="Chao Y.-T."/>
            <person name="Lu M.-Y.J."/>
            <person name="Lee M.-H."/>
            <person name="Shih M.-C."/>
        </authorList>
    </citation>
    <scope>NUCLEOTIDE SEQUENCE</scope>
    <source>
        <strain evidence="4">Coll-153</strain>
    </source>
</reference>
<dbReference type="AlphaFoldDB" id="A0A9P7UDG9"/>
<evidence type="ECO:0000256" key="1">
    <source>
        <dbReference type="ARBA" id="ARBA00008072"/>
    </source>
</evidence>
<dbReference type="CDD" id="cd08249">
    <property type="entry name" value="enoyl_reductase_like"/>
    <property type="match status" value="1"/>
</dbReference>
<accession>A0A9P7UDG9</accession>
<keyword evidence="2" id="KW-0560">Oxidoreductase</keyword>
<dbReference type="Proteomes" id="UP000699042">
    <property type="component" value="Unassembled WGS sequence"/>
</dbReference>
<dbReference type="PANTHER" id="PTHR45348">
    <property type="entry name" value="HYPOTHETICAL OXIDOREDUCTASE (EUROFUNG)"/>
    <property type="match status" value="1"/>
</dbReference>
<dbReference type="EMBL" id="JAESDN010000004">
    <property type="protein sequence ID" value="KAG7051051.1"/>
    <property type="molecule type" value="Genomic_DNA"/>
</dbReference>
<proteinExistence type="inferred from homology"/>
<dbReference type="InterPro" id="IPR036291">
    <property type="entry name" value="NAD(P)-bd_dom_sf"/>
</dbReference>
<sequence>MRAVVIDGDAARVDDQRAVPKLQDNRILVRPVAVALNPTDWRHIRGGRARDGCILGCDYAGVVEAVGNAVTKPWKPGDRVFGCGHGANLVNRDDGVFAQIASVVGDLQMRIPTRMSFEEAATLGLGSITVGQGLYQKALKLQLPATDNKREKNGIQVLVYGGATATGALAVQFAKLLGADFVIDYHVADAGEQIRRLTKNQLRFAWDTVSVAQSASLCANALTTSPQLRPVYGSILPIESPREDVNTVSTVMYTAFGNRFKFGTIEMPASGEDFSFAKHFFHLVENMVTQGHIRPHRFCLREGGLSGLIQGLHELEMGKVRAEKLVYMVEGSRKSRGQILTHAKLRCDGAVGVGKRLNLCCLTGESR</sequence>
<evidence type="ECO:0000313" key="4">
    <source>
        <dbReference type="EMBL" id="KAG7051051.1"/>
    </source>
</evidence>
<dbReference type="InterPro" id="IPR013154">
    <property type="entry name" value="ADH-like_N"/>
</dbReference>
<name>A0A9P7UDG9_9PEZI</name>
<dbReference type="InterPro" id="IPR020843">
    <property type="entry name" value="ER"/>
</dbReference>
<dbReference type="Pfam" id="PF08240">
    <property type="entry name" value="ADH_N"/>
    <property type="match status" value="1"/>
</dbReference>
<keyword evidence="5" id="KW-1185">Reference proteome</keyword>
<dbReference type="PANTHER" id="PTHR45348:SF2">
    <property type="entry name" value="ZINC-TYPE ALCOHOL DEHYDROGENASE-LIKE PROTEIN C2E1P3.01"/>
    <property type="match status" value="1"/>
</dbReference>